<evidence type="ECO:0000313" key="1">
    <source>
        <dbReference type="EMBL" id="SNX97690.1"/>
    </source>
</evidence>
<dbReference type="EMBL" id="OBDO01000008">
    <property type="protein sequence ID" value="SNX97690.1"/>
    <property type="molecule type" value="Genomic_DNA"/>
</dbReference>
<sequence length="78" mass="8537">MSTQIAVRLPEELVEFIDRLVSEGRAPSRAAVVSQALRRERRREVAARDAAILAAAAEDDDLDALAEHAARTPLDDLD</sequence>
<dbReference type="InterPro" id="IPR010985">
    <property type="entry name" value="Ribbon_hlx_hlx"/>
</dbReference>
<name>A0A285EFB3_9ACTN</name>
<evidence type="ECO:0000313" key="2">
    <source>
        <dbReference type="Proteomes" id="UP000219514"/>
    </source>
</evidence>
<protein>
    <submittedName>
        <fullName evidence="1">Ribbon-helix-helix protein, copG family</fullName>
    </submittedName>
</protein>
<dbReference type="AlphaFoldDB" id="A0A285EFB3"/>
<organism evidence="1 2">
    <name type="scientific">Geodermatophilus sabuli</name>
    <dbReference type="NCBI Taxonomy" id="1564158"/>
    <lineage>
        <taxon>Bacteria</taxon>
        <taxon>Bacillati</taxon>
        <taxon>Actinomycetota</taxon>
        <taxon>Actinomycetes</taxon>
        <taxon>Geodermatophilales</taxon>
        <taxon>Geodermatophilaceae</taxon>
        <taxon>Geodermatophilus</taxon>
    </lineage>
</organism>
<accession>A0A285EFB3</accession>
<dbReference type="RefSeq" id="WP_097207655.1">
    <property type="nucleotide sequence ID" value="NZ_JACHXB010000007.1"/>
</dbReference>
<dbReference type="Gene3D" id="1.10.1220.10">
    <property type="entry name" value="Met repressor-like"/>
    <property type="match status" value="1"/>
</dbReference>
<reference evidence="1 2" key="1">
    <citation type="submission" date="2017-09" db="EMBL/GenBank/DDBJ databases">
        <authorList>
            <person name="Ehlers B."/>
            <person name="Leendertz F.H."/>
        </authorList>
    </citation>
    <scope>NUCLEOTIDE SEQUENCE [LARGE SCALE GENOMIC DNA]</scope>
    <source>
        <strain evidence="1 2">DSM 46844</strain>
    </source>
</reference>
<dbReference type="Proteomes" id="UP000219514">
    <property type="component" value="Unassembled WGS sequence"/>
</dbReference>
<gene>
    <name evidence="1" type="ORF">SAMN06893097_10855</name>
</gene>
<dbReference type="InterPro" id="IPR013321">
    <property type="entry name" value="Arc_rbn_hlx_hlx"/>
</dbReference>
<dbReference type="SUPFAM" id="SSF47598">
    <property type="entry name" value="Ribbon-helix-helix"/>
    <property type="match status" value="1"/>
</dbReference>
<dbReference type="CDD" id="cd22231">
    <property type="entry name" value="RHH_NikR_HicB-like"/>
    <property type="match status" value="1"/>
</dbReference>
<dbReference type="NCBIfam" id="NF041551">
    <property type="entry name" value="YlcI_YnfO_N"/>
    <property type="match status" value="1"/>
</dbReference>
<keyword evidence="2" id="KW-1185">Reference proteome</keyword>
<dbReference type="OrthoDB" id="3541837at2"/>
<dbReference type="GO" id="GO:0006355">
    <property type="term" value="P:regulation of DNA-templated transcription"/>
    <property type="evidence" value="ECO:0007669"/>
    <property type="project" value="InterPro"/>
</dbReference>
<proteinExistence type="predicted"/>